<dbReference type="PROSITE" id="PS50181">
    <property type="entry name" value="FBOX"/>
    <property type="match status" value="1"/>
</dbReference>
<organism evidence="3 4">
    <name type="scientific">Dentipellis fragilis</name>
    <dbReference type="NCBI Taxonomy" id="205917"/>
    <lineage>
        <taxon>Eukaryota</taxon>
        <taxon>Fungi</taxon>
        <taxon>Dikarya</taxon>
        <taxon>Basidiomycota</taxon>
        <taxon>Agaricomycotina</taxon>
        <taxon>Agaricomycetes</taxon>
        <taxon>Russulales</taxon>
        <taxon>Hericiaceae</taxon>
        <taxon>Dentipellis</taxon>
    </lineage>
</organism>
<name>A0A4Y9ZBK8_9AGAM</name>
<dbReference type="AlphaFoldDB" id="A0A4Y9ZBK8"/>
<feature type="domain" description="F-box" evidence="2">
    <location>
        <begin position="1"/>
        <end position="45"/>
    </location>
</feature>
<comment type="caution">
    <text evidence="3">The sequence shown here is derived from an EMBL/GenBank/DDBJ whole genome shotgun (WGS) entry which is preliminary data.</text>
</comment>
<dbReference type="InterPro" id="IPR001810">
    <property type="entry name" value="F-box_dom"/>
</dbReference>
<dbReference type="OrthoDB" id="2858653at2759"/>
<gene>
    <name evidence="3" type="ORF">EVG20_g1794</name>
</gene>
<protein>
    <recommendedName>
        <fullName evidence="2">F-box domain-containing protein</fullName>
    </recommendedName>
</protein>
<dbReference type="Proteomes" id="UP000298327">
    <property type="component" value="Unassembled WGS sequence"/>
</dbReference>
<dbReference type="SUPFAM" id="SSF52047">
    <property type="entry name" value="RNI-like"/>
    <property type="match status" value="1"/>
</dbReference>
<feature type="region of interest" description="Disordered" evidence="1">
    <location>
        <begin position="86"/>
        <end position="107"/>
    </location>
</feature>
<dbReference type="PANTHER" id="PTHR42057">
    <property type="entry name" value="F-BOX DOMAIN PROTEIN (AFU_ORTHOLOGUE AFUA_4G00200)"/>
    <property type="match status" value="1"/>
</dbReference>
<reference evidence="3 4" key="1">
    <citation type="submission" date="2019-02" db="EMBL/GenBank/DDBJ databases">
        <title>Genome sequencing of the rare red list fungi Dentipellis fragilis.</title>
        <authorList>
            <person name="Buettner E."/>
            <person name="Kellner H."/>
        </authorList>
    </citation>
    <scope>NUCLEOTIDE SEQUENCE [LARGE SCALE GENOMIC DNA]</scope>
    <source>
        <strain evidence="3 4">DSM 105465</strain>
    </source>
</reference>
<evidence type="ECO:0000313" key="3">
    <source>
        <dbReference type="EMBL" id="TFY71213.1"/>
    </source>
</evidence>
<dbReference type="PANTHER" id="PTHR42057:SF2">
    <property type="entry name" value="F-BOX DOMAIN PROTEIN (AFU_ORTHOLOGUE AFUA_4G00200)-RELATED"/>
    <property type="match status" value="1"/>
</dbReference>
<dbReference type="EMBL" id="SEOQ01000061">
    <property type="protein sequence ID" value="TFY71213.1"/>
    <property type="molecule type" value="Genomic_DNA"/>
</dbReference>
<evidence type="ECO:0000259" key="2">
    <source>
        <dbReference type="PROSITE" id="PS50181"/>
    </source>
</evidence>
<sequence length="379" mass="42411">MTTAALPVEMLKAIVDDVPAEDLLPVRAAAKTLNTLATPHAFRVLRAKTTLESVQKLAEALGTPDVAKHVKEIVIRDVGAKAGVDLFAPGKDTADEPEEETQEEPEEDQEELREALTSAIALFHTLPSLETVNVTFPPKFEEQDEADSRQLQSTILESLAAHPLKLKSLSLANLATGPSELYAKPEFEALLKPLTELRISTISDQGQMGWYDEEPCIDFWQMVQTRLLTLPENLTSLALHSDIEIGWAPEFRFVELNYPKLASLSLKNVVFNEEIGIEDFIVRHKDTLTRLDLQRCPVVLPDEGEERHWSEIYQRLGTELTNLKHIDIQNENGDCTLNYAMLDSGVGFQYVTMEDDGQVEEDNAAQDAFMKEIRSRTDA</sequence>
<evidence type="ECO:0000256" key="1">
    <source>
        <dbReference type="SAM" id="MobiDB-lite"/>
    </source>
</evidence>
<dbReference type="InterPro" id="IPR032675">
    <property type="entry name" value="LRR_dom_sf"/>
</dbReference>
<evidence type="ECO:0000313" key="4">
    <source>
        <dbReference type="Proteomes" id="UP000298327"/>
    </source>
</evidence>
<feature type="compositionally biased region" description="Acidic residues" evidence="1">
    <location>
        <begin position="95"/>
        <end position="107"/>
    </location>
</feature>
<accession>A0A4Y9ZBK8</accession>
<dbReference type="Gene3D" id="3.80.10.10">
    <property type="entry name" value="Ribonuclease Inhibitor"/>
    <property type="match status" value="1"/>
</dbReference>
<proteinExistence type="predicted"/>
<keyword evidence="4" id="KW-1185">Reference proteome</keyword>